<reference evidence="8 9" key="1">
    <citation type="submission" date="2017-04" db="EMBL/GenBank/DDBJ databases">
        <title>Complete genome sequence of Flavobacterium kingsejong AJ004.</title>
        <authorList>
            <person name="Lee P.C."/>
        </authorList>
    </citation>
    <scope>NUCLEOTIDE SEQUENCE [LARGE SCALE GENOMIC DNA]</scope>
    <source>
        <strain evidence="8 9">AJ004</strain>
    </source>
</reference>
<protein>
    <submittedName>
        <fullName evidence="8">Lipid A biosynthesis acyltransferase</fullName>
    </submittedName>
</protein>
<dbReference type="AlphaFoldDB" id="A0A2S1LTM9"/>
<keyword evidence="6 8" id="KW-0012">Acyltransferase</keyword>
<dbReference type="PANTHER" id="PTHR30606:SF10">
    <property type="entry name" value="PHOSPHATIDYLINOSITOL MANNOSIDE ACYLTRANSFERASE"/>
    <property type="match status" value="1"/>
</dbReference>
<dbReference type="KEGG" id="fki:FK004_18120"/>
<evidence type="ECO:0000256" key="6">
    <source>
        <dbReference type="ARBA" id="ARBA00023315"/>
    </source>
</evidence>
<dbReference type="PANTHER" id="PTHR30606">
    <property type="entry name" value="LIPID A BIOSYNTHESIS LAUROYL ACYLTRANSFERASE"/>
    <property type="match status" value="1"/>
</dbReference>
<evidence type="ECO:0000256" key="4">
    <source>
        <dbReference type="ARBA" id="ARBA00022679"/>
    </source>
</evidence>
<dbReference type="OrthoDB" id="9801955at2"/>
<comment type="subcellular location">
    <subcellularLocation>
        <location evidence="1">Cell inner membrane</location>
    </subcellularLocation>
</comment>
<name>A0A2S1LTM9_9FLAO</name>
<keyword evidence="7" id="KW-1133">Transmembrane helix</keyword>
<accession>A0A2S1LTM9</accession>
<evidence type="ECO:0000256" key="3">
    <source>
        <dbReference type="ARBA" id="ARBA00022519"/>
    </source>
</evidence>
<dbReference type="RefSeq" id="WP_108738504.1">
    <property type="nucleotide sequence ID" value="NZ_CP020919.1"/>
</dbReference>
<keyword evidence="2" id="KW-1003">Cell membrane</keyword>
<dbReference type="EMBL" id="CP020919">
    <property type="protein sequence ID" value="AWG27011.1"/>
    <property type="molecule type" value="Genomic_DNA"/>
</dbReference>
<evidence type="ECO:0000256" key="1">
    <source>
        <dbReference type="ARBA" id="ARBA00004533"/>
    </source>
</evidence>
<dbReference type="PIRSF" id="PIRSF026649">
    <property type="entry name" value="MsbB"/>
    <property type="match status" value="1"/>
</dbReference>
<evidence type="ECO:0000313" key="9">
    <source>
        <dbReference type="Proteomes" id="UP000244677"/>
    </source>
</evidence>
<dbReference type="Pfam" id="PF03279">
    <property type="entry name" value="Lip_A_acyltrans"/>
    <property type="match status" value="1"/>
</dbReference>
<keyword evidence="4 8" id="KW-0808">Transferase</keyword>
<organism evidence="8 9">
    <name type="scientific">Flavobacterium kingsejongi</name>
    <dbReference type="NCBI Taxonomy" id="1678728"/>
    <lineage>
        <taxon>Bacteria</taxon>
        <taxon>Pseudomonadati</taxon>
        <taxon>Bacteroidota</taxon>
        <taxon>Flavobacteriia</taxon>
        <taxon>Flavobacteriales</taxon>
        <taxon>Flavobacteriaceae</taxon>
        <taxon>Flavobacterium</taxon>
    </lineage>
</organism>
<evidence type="ECO:0000256" key="7">
    <source>
        <dbReference type="SAM" id="Phobius"/>
    </source>
</evidence>
<dbReference type="GO" id="GO:0009247">
    <property type="term" value="P:glycolipid biosynthetic process"/>
    <property type="evidence" value="ECO:0007669"/>
    <property type="project" value="UniProtKB-ARBA"/>
</dbReference>
<keyword evidence="9" id="KW-1185">Reference proteome</keyword>
<keyword evidence="3" id="KW-0997">Cell inner membrane</keyword>
<evidence type="ECO:0000256" key="2">
    <source>
        <dbReference type="ARBA" id="ARBA00022475"/>
    </source>
</evidence>
<sequence>MQLFVFILVYPILWCISILPFRILYFFSDIIYFIVYHIVGYRKETVRENMAIALPHLTDEERKIVEQKFYHHFCDTFLEMIKTMTISEKEIKKRFVFDNLEIIEEIEAKGKSIILMCGHYASYEWLLLMNKYISFQGFGIYKRIYNKYFDRLVRRIRGKFDATLIDAKEAALKMKENQQKGILGYYGFISDQSPKLHRTNHYTKFFGVEVPVHTGAELLAKKLDMNIMFVKGEKVKRGYYKANFIKYIDEPKTIPNYQITDCFIKLLEQQIIEAPEYYLWTHKRFKHRRDPVTTQAS</sequence>
<feature type="transmembrane region" description="Helical" evidence="7">
    <location>
        <begin position="6"/>
        <end position="39"/>
    </location>
</feature>
<dbReference type="GO" id="GO:0016746">
    <property type="term" value="F:acyltransferase activity"/>
    <property type="evidence" value="ECO:0007669"/>
    <property type="project" value="UniProtKB-KW"/>
</dbReference>
<gene>
    <name evidence="8" type="ORF">FK004_18120</name>
</gene>
<keyword evidence="7" id="KW-0812">Transmembrane</keyword>
<dbReference type="Proteomes" id="UP000244677">
    <property type="component" value="Chromosome"/>
</dbReference>
<dbReference type="GO" id="GO:0005886">
    <property type="term" value="C:plasma membrane"/>
    <property type="evidence" value="ECO:0007669"/>
    <property type="project" value="UniProtKB-SubCell"/>
</dbReference>
<keyword evidence="5 7" id="KW-0472">Membrane</keyword>
<proteinExistence type="predicted"/>
<evidence type="ECO:0000256" key="5">
    <source>
        <dbReference type="ARBA" id="ARBA00023136"/>
    </source>
</evidence>
<dbReference type="CDD" id="cd07984">
    <property type="entry name" value="LPLAT_LABLAT-like"/>
    <property type="match status" value="1"/>
</dbReference>
<dbReference type="InterPro" id="IPR004960">
    <property type="entry name" value="LipA_acyltrans"/>
</dbReference>
<evidence type="ECO:0000313" key="8">
    <source>
        <dbReference type="EMBL" id="AWG27011.1"/>
    </source>
</evidence>